<keyword evidence="1" id="KW-0732">Signal</keyword>
<proteinExistence type="predicted"/>
<keyword evidence="3" id="KW-1185">Reference proteome</keyword>
<evidence type="ECO:0000313" key="2">
    <source>
        <dbReference type="EMBL" id="KYO47602.1"/>
    </source>
</evidence>
<reference evidence="2 3" key="1">
    <citation type="journal article" date="2012" name="Genome Biol.">
        <title>Sequencing three crocodilian genomes to illuminate the evolution of archosaurs and amniotes.</title>
        <authorList>
            <person name="St John J.A."/>
            <person name="Braun E.L."/>
            <person name="Isberg S.R."/>
            <person name="Miles L.G."/>
            <person name="Chong A.Y."/>
            <person name="Gongora J."/>
            <person name="Dalzell P."/>
            <person name="Moran C."/>
            <person name="Bed'hom B."/>
            <person name="Abzhanov A."/>
            <person name="Burgess S.C."/>
            <person name="Cooksey A.M."/>
            <person name="Castoe T.A."/>
            <person name="Crawford N.G."/>
            <person name="Densmore L.D."/>
            <person name="Drew J.C."/>
            <person name="Edwards S.V."/>
            <person name="Faircloth B.C."/>
            <person name="Fujita M.K."/>
            <person name="Greenwold M.J."/>
            <person name="Hoffmann F.G."/>
            <person name="Howard J.M."/>
            <person name="Iguchi T."/>
            <person name="Janes D.E."/>
            <person name="Khan S.Y."/>
            <person name="Kohno S."/>
            <person name="de Koning A.J."/>
            <person name="Lance S.L."/>
            <person name="McCarthy F.M."/>
            <person name="McCormack J.E."/>
            <person name="Merchant M.E."/>
            <person name="Peterson D.G."/>
            <person name="Pollock D.D."/>
            <person name="Pourmand N."/>
            <person name="Raney B.J."/>
            <person name="Roessler K.A."/>
            <person name="Sanford J.R."/>
            <person name="Sawyer R.H."/>
            <person name="Schmidt C.J."/>
            <person name="Triplett E.W."/>
            <person name="Tuberville T.D."/>
            <person name="Venegas-Anaya M."/>
            <person name="Howard J.T."/>
            <person name="Jarvis E.D."/>
            <person name="Guillette L.J.Jr."/>
            <person name="Glenn T.C."/>
            <person name="Green R.E."/>
            <person name="Ray D.A."/>
        </authorList>
    </citation>
    <scope>NUCLEOTIDE SEQUENCE [LARGE SCALE GENOMIC DNA]</scope>
    <source>
        <strain evidence="2">KSC_2009_1</strain>
    </source>
</reference>
<sequence>MRQLHQWLTQDWILLLQWLMTVAEEWEAQEKVWKETWLAEDVTWETSQEKAQDQAQWEHWVCMEAQKQKSVELLWQQAFLSLVTASMLPTAQPPSMALQG</sequence>
<accession>A0A151PF40</accession>
<protein>
    <submittedName>
        <fullName evidence="2">Uncharacterized protein</fullName>
    </submittedName>
</protein>
<evidence type="ECO:0000256" key="1">
    <source>
        <dbReference type="SAM" id="SignalP"/>
    </source>
</evidence>
<gene>
    <name evidence="2" type="ORF">Y1Q_0019709</name>
</gene>
<dbReference type="AlphaFoldDB" id="A0A151PF40"/>
<feature type="chain" id="PRO_5007586966" evidence="1">
    <location>
        <begin position="24"/>
        <end position="100"/>
    </location>
</feature>
<dbReference type="Proteomes" id="UP000050525">
    <property type="component" value="Unassembled WGS sequence"/>
</dbReference>
<feature type="signal peptide" evidence="1">
    <location>
        <begin position="1"/>
        <end position="23"/>
    </location>
</feature>
<dbReference type="EMBL" id="AKHW03000416">
    <property type="protein sequence ID" value="KYO47602.1"/>
    <property type="molecule type" value="Genomic_DNA"/>
</dbReference>
<organism evidence="2 3">
    <name type="scientific">Alligator mississippiensis</name>
    <name type="common">American alligator</name>
    <dbReference type="NCBI Taxonomy" id="8496"/>
    <lineage>
        <taxon>Eukaryota</taxon>
        <taxon>Metazoa</taxon>
        <taxon>Chordata</taxon>
        <taxon>Craniata</taxon>
        <taxon>Vertebrata</taxon>
        <taxon>Euteleostomi</taxon>
        <taxon>Archelosauria</taxon>
        <taxon>Archosauria</taxon>
        <taxon>Crocodylia</taxon>
        <taxon>Alligatoridae</taxon>
        <taxon>Alligatorinae</taxon>
        <taxon>Alligator</taxon>
    </lineage>
</organism>
<evidence type="ECO:0000313" key="3">
    <source>
        <dbReference type="Proteomes" id="UP000050525"/>
    </source>
</evidence>
<name>A0A151PF40_ALLMI</name>
<comment type="caution">
    <text evidence="2">The sequence shown here is derived from an EMBL/GenBank/DDBJ whole genome shotgun (WGS) entry which is preliminary data.</text>
</comment>